<dbReference type="GO" id="GO:0004645">
    <property type="term" value="F:1,4-alpha-oligoglucan phosphorylase activity"/>
    <property type="evidence" value="ECO:0007669"/>
    <property type="project" value="InterPro"/>
</dbReference>
<dbReference type="InterPro" id="IPR000312">
    <property type="entry name" value="Glycosyl_Trfase_fam3"/>
</dbReference>
<organism evidence="12 13">
    <name type="scientific">Halarsenatibacter silvermanii</name>
    <dbReference type="NCBI Taxonomy" id="321763"/>
    <lineage>
        <taxon>Bacteria</taxon>
        <taxon>Bacillati</taxon>
        <taxon>Bacillota</taxon>
        <taxon>Clostridia</taxon>
        <taxon>Halanaerobiales</taxon>
        <taxon>Halarsenatibacteraceae</taxon>
        <taxon>Halarsenatibacter</taxon>
    </lineage>
</organism>
<dbReference type="PANTHER" id="PTHR10515">
    <property type="entry name" value="THYMIDINE PHOSPHORYLASE"/>
    <property type="match status" value="1"/>
</dbReference>
<dbReference type="GO" id="GO:0009032">
    <property type="term" value="F:thymidine phosphorylase activity"/>
    <property type="evidence" value="ECO:0007669"/>
    <property type="project" value="TreeGrafter"/>
</dbReference>
<evidence type="ECO:0000256" key="6">
    <source>
        <dbReference type="ARBA" id="ARBA00014680"/>
    </source>
</evidence>
<dbReference type="GO" id="GO:0006213">
    <property type="term" value="P:pyrimidine nucleoside metabolic process"/>
    <property type="evidence" value="ECO:0007669"/>
    <property type="project" value="InterPro"/>
</dbReference>
<evidence type="ECO:0000256" key="5">
    <source>
        <dbReference type="ARBA" id="ARBA00011889"/>
    </source>
</evidence>
<evidence type="ECO:0000256" key="10">
    <source>
        <dbReference type="ARBA" id="ARBA00048525"/>
    </source>
</evidence>
<dbReference type="InterPro" id="IPR035902">
    <property type="entry name" value="Nuc_phospho_transferase"/>
</dbReference>
<evidence type="ECO:0000313" key="12">
    <source>
        <dbReference type="EMBL" id="SDL98644.1"/>
    </source>
</evidence>
<evidence type="ECO:0000256" key="2">
    <source>
        <dbReference type="ARBA" id="ARBA00003877"/>
    </source>
</evidence>
<evidence type="ECO:0000256" key="3">
    <source>
        <dbReference type="ARBA" id="ARBA00006915"/>
    </source>
</evidence>
<dbReference type="Gene3D" id="3.40.1030.10">
    <property type="entry name" value="Nucleoside phosphorylase/phosphoribosyltransferase catalytic domain"/>
    <property type="match status" value="1"/>
</dbReference>
<accession>A0A1G9PIV2</accession>
<dbReference type="STRING" id="321763.SAMN04488692_11333"/>
<dbReference type="RefSeq" id="WP_089760508.1">
    <property type="nucleotide sequence ID" value="NZ_FNGO01000013.1"/>
</dbReference>
<dbReference type="Gene3D" id="1.20.970.10">
    <property type="entry name" value="Transferase, Pyrimidine Nucleoside Phosphorylase, Chain C"/>
    <property type="match status" value="1"/>
</dbReference>
<comment type="similarity">
    <text evidence="3">Belongs to the thymidine/pyrimidine-nucleoside phosphorylase family.</text>
</comment>
<dbReference type="GO" id="GO:0005829">
    <property type="term" value="C:cytosol"/>
    <property type="evidence" value="ECO:0007669"/>
    <property type="project" value="TreeGrafter"/>
</dbReference>
<evidence type="ECO:0000313" key="13">
    <source>
        <dbReference type="Proteomes" id="UP000199476"/>
    </source>
</evidence>
<dbReference type="AlphaFoldDB" id="A0A1G9PIV2"/>
<keyword evidence="13" id="KW-1185">Reference proteome</keyword>
<dbReference type="OrthoDB" id="9763887at2"/>
<dbReference type="SUPFAM" id="SSF52418">
    <property type="entry name" value="Nucleoside phosphorylase/phosphoribosyltransferase catalytic domain"/>
    <property type="match status" value="1"/>
</dbReference>
<evidence type="ECO:0000256" key="8">
    <source>
        <dbReference type="ARBA" id="ARBA00022679"/>
    </source>
</evidence>
<dbReference type="InterPro" id="IPR017872">
    <property type="entry name" value="Pyrmidine_PPase_CS"/>
</dbReference>
<dbReference type="GO" id="GO:0006206">
    <property type="term" value="P:pyrimidine nucleobase metabolic process"/>
    <property type="evidence" value="ECO:0007669"/>
    <property type="project" value="InterPro"/>
</dbReference>
<dbReference type="EC" id="2.4.2.2" evidence="5"/>
<proteinExistence type="inferred from homology"/>
<evidence type="ECO:0000259" key="11">
    <source>
        <dbReference type="SMART" id="SM00941"/>
    </source>
</evidence>
<dbReference type="FunFam" id="3.40.1030.10:FF:000003">
    <property type="entry name" value="Pyrimidine-nucleoside phosphorylase"/>
    <property type="match status" value="1"/>
</dbReference>
<dbReference type="InterPro" id="IPR036320">
    <property type="entry name" value="Glycosyl_Trfase_fam3_N_dom_sf"/>
</dbReference>
<dbReference type="InterPro" id="IPR017459">
    <property type="entry name" value="Glycosyl_Trfase_fam3_N_dom"/>
</dbReference>
<evidence type="ECO:0000256" key="7">
    <source>
        <dbReference type="ARBA" id="ARBA00022676"/>
    </source>
</evidence>
<dbReference type="EMBL" id="FNGO01000013">
    <property type="protein sequence ID" value="SDL98644.1"/>
    <property type="molecule type" value="Genomic_DNA"/>
</dbReference>
<evidence type="ECO:0000256" key="1">
    <source>
        <dbReference type="ARBA" id="ARBA00001066"/>
    </source>
</evidence>
<dbReference type="Proteomes" id="UP000199476">
    <property type="component" value="Unassembled WGS sequence"/>
</dbReference>
<dbReference type="InterPro" id="IPR018090">
    <property type="entry name" value="Pyrmidine_PPas_bac/euk"/>
</dbReference>
<name>A0A1G9PIV2_9FIRM</name>
<dbReference type="SUPFAM" id="SSF47648">
    <property type="entry name" value="Nucleoside phosphorylase/phosphoribosyltransferase N-terminal domain"/>
    <property type="match status" value="1"/>
</dbReference>
<comment type="catalytic activity">
    <reaction evidence="1">
        <text>2'-deoxyuridine + phosphate = 2-deoxy-alpha-D-ribose 1-phosphate + uracil</text>
        <dbReference type="Rhea" id="RHEA:22824"/>
        <dbReference type="ChEBI" id="CHEBI:16450"/>
        <dbReference type="ChEBI" id="CHEBI:17568"/>
        <dbReference type="ChEBI" id="CHEBI:43474"/>
        <dbReference type="ChEBI" id="CHEBI:57259"/>
        <dbReference type="EC" id="2.4.2.2"/>
    </reaction>
</comment>
<dbReference type="PIRSF" id="PIRSF000478">
    <property type="entry name" value="TP_PyNP"/>
    <property type="match status" value="1"/>
</dbReference>
<dbReference type="InterPro" id="IPR000053">
    <property type="entry name" value="Thymidine/pyrmidine_PPase"/>
</dbReference>
<keyword evidence="7" id="KW-0328">Glycosyltransferase</keyword>
<evidence type="ECO:0000256" key="9">
    <source>
        <dbReference type="ARBA" id="ARBA00048453"/>
    </source>
</evidence>
<comment type="subunit">
    <text evidence="4">Homodimer.</text>
</comment>
<dbReference type="Gene3D" id="3.90.1170.30">
    <property type="entry name" value="Pyrimidine nucleoside phosphorylase-like, C-terminal domain"/>
    <property type="match status" value="1"/>
</dbReference>
<evidence type="ECO:0000256" key="4">
    <source>
        <dbReference type="ARBA" id="ARBA00011738"/>
    </source>
</evidence>
<dbReference type="NCBIfam" id="NF004490">
    <property type="entry name" value="PRK05820.1"/>
    <property type="match status" value="1"/>
</dbReference>
<dbReference type="InterPro" id="IPR013102">
    <property type="entry name" value="PYNP_C"/>
</dbReference>
<dbReference type="NCBIfam" id="TIGR02644">
    <property type="entry name" value="Y_phosphoryl"/>
    <property type="match status" value="1"/>
</dbReference>
<dbReference type="InterPro" id="IPR036566">
    <property type="entry name" value="PYNP-like_C_sf"/>
</dbReference>
<gene>
    <name evidence="12" type="ORF">SAMN04488692_11333</name>
</gene>
<dbReference type="SUPFAM" id="SSF54680">
    <property type="entry name" value="Pyrimidine nucleoside phosphorylase C-terminal domain"/>
    <property type="match status" value="1"/>
</dbReference>
<comment type="catalytic activity">
    <reaction evidence="10">
        <text>thymidine + phosphate = 2-deoxy-alpha-D-ribose 1-phosphate + thymine</text>
        <dbReference type="Rhea" id="RHEA:16037"/>
        <dbReference type="ChEBI" id="CHEBI:17748"/>
        <dbReference type="ChEBI" id="CHEBI:17821"/>
        <dbReference type="ChEBI" id="CHEBI:43474"/>
        <dbReference type="ChEBI" id="CHEBI:57259"/>
        <dbReference type="EC" id="2.4.2.2"/>
    </reaction>
</comment>
<dbReference type="PANTHER" id="PTHR10515:SF0">
    <property type="entry name" value="THYMIDINE PHOSPHORYLASE"/>
    <property type="match status" value="1"/>
</dbReference>
<comment type="catalytic activity">
    <reaction evidence="9">
        <text>uridine + phosphate = alpha-D-ribose 1-phosphate + uracil</text>
        <dbReference type="Rhea" id="RHEA:24388"/>
        <dbReference type="ChEBI" id="CHEBI:16704"/>
        <dbReference type="ChEBI" id="CHEBI:17568"/>
        <dbReference type="ChEBI" id="CHEBI:43474"/>
        <dbReference type="ChEBI" id="CHEBI:57720"/>
        <dbReference type="EC" id="2.4.2.2"/>
    </reaction>
</comment>
<dbReference type="Pfam" id="PF00591">
    <property type="entry name" value="Glycos_transf_3"/>
    <property type="match status" value="1"/>
</dbReference>
<dbReference type="Pfam" id="PF02885">
    <property type="entry name" value="Glycos_trans_3N"/>
    <property type="match status" value="1"/>
</dbReference>
<dbReference type="PROSITE" id="PS00647">
    <property type="entry name" value="THYMID_PHOSPHORYLASE"/>
    <property type="match status" value="1"/>
</dbReference>
<dbReference type="SMART" id="SM00941">
    <property type="entry name" value="PYNP_C"/>
    <property type="match status" value="1"/>
</dbReference>
<comment type="function">
    <text evidence="2">Catalyzes phosphorolysis of the pyrimidine nucleosides uridine, thymidine and 2'-deoxyuridine with the formation of the corresponding pyrimidine base and ribose-1-phosphate.</text>
</comment>
<sequence>MKMYDIIHNKREGKKHSAEEISHLIEGYVSEEIPDYQVSAWAMAVYFQGMDAEETAFLTEAVVNSGDRIDLSPLSGTTVDKHSTGGVGDTTTLVLVPLVAAAGVPVPKMSGRGLGHTGGTIDKLESIPGLEVEMSRREFLDQVEKVGAAVVGQTANLTPADKKLYSLRDVTATVDSPPLIASSIMGKKIAGGADSIVLDVKTGSGAFMQKIEAARKLAELMVGIGKELDRKTLALLTDMSQPLGRMVGNSLEVKEAIKTLSGEGPEDLEKLCLELGAAMLKAGGYSPDLDEAQSRLQDQLNSGNARQKLAEIIAAQGGEAGVVEDTGLLPSAENVESYRSPAGGYIADIDARRIGRAAMLLGAGRETKEDEIDYSAGIELMVSRGDPVDEDQMLARLHHGKKADLEEAEKLLKGAFSISGQPPANFDFIIDLIE</sequence>
<dbReference type="Pfam" id="PF07831">
    <property type="entry name" value="PYNP_C"/>
    <property type="match status" value="1"/>
</dbReference>
<reference evidence="12 13" key="1">
    <citation type="submission" date="2016-10" db="EMBL/GenBank/DDBJ databases">
        <authorList>
            <person name="de Groot N.N."/>
        </authorList>
    </citation>
    <scope>NUCLEOTIDE SEQUENCE [LARGE SCALE GENOMIC DNA]</scope>
    <source>
        <strain evidence="12 13">SLAS-1</strain>
    </source>
</reference>
<keyword evidence="8" id="KW-0808">Transferase</keyword>
<feature type="domain" description="Pyrimidine nucleoside phosphorylase C-terminal" evidence="11">
    <location>
        <begin position="345"/>
        <end position="419"/>
    </location>
</feature>
<protein>
    <recommendedName>
        <fullName evidence="6">Pyrimidine-nucleoside phosphorylase</fullName>
        <ecNumber evidence="5">2.4.2.2</ecNumber>
    </recommendedName>
</protein>